<dbReference type="EMBL" id="CP029803">
    <property type="protein sequence ID" value="AWT59108.1"/>
    <property type="molecule type" value="Genomic_DNA"/>
</dbReference>
<evidence type="ECO:0000313" key="4">
    <source>
        <dbReference type="Proteomes" id="UP000247465"/>
    </source>
</evidence>
<feature type="region of interest" description="Disordered" evidence="2">
    <location>
        <begin position="256"/>
        <end position="288"/>
    </location>
</feature>
<feature type="compositionally biased region" description="Basic and acidic residues" evidence="2">
    <location>
        <begin position="261"/>
        <end position="279"/>
    </location>
</feature>
<dbReference type="Proteomes" id="UP000247465">
    <property type="component" value="Chromosome"/>
</dbReference>
<keyword evidence="3" id="KW-0560">Oxidoreductase</keyword>
<dbReference type="Gene3D" id="2.60.120.620">
    <property type="entry name" value="q2cbj1_9rhob like domain"/>
    <property type="match status" value="1"/>
</dbReference>
<gene>
    <name evidence="3" type="primary">ectD_1</name>
    <name evidence="3" type="ORF">DF168_00285</name>
</gene>
<comment type="cofactor">
    <cofactor evidence="1">
        <name>Fe(2+)</name>
        <dbReference type="ChEBI" id="CHEBI:29033"/>
    </cofactor>
</comment>
<dbReference type="InterPro" id="IPR008775">
    <property type="entry name" value="Phytyl_CoA_dOase-like"/>
</dbReference>
<dbReference type="GO" id="GO:0016706">
    <property type="term" value="F:2-oxoglutarate-dependent dioxygenase activity"/>
    <property type="evidence" value="ECO:0007669"/>
    <property type="project" value="UniProtKB-ARBA"/>
</dbReference>
<proteinExistence type="predicted"/>
<evidence type="ECO:0000313" key="3">
    <source>
        <dbReference type="EMBL" id="AWT59108.1"/>
    </source>
</evidence>
<protein>
    <submittedName>
        <fullName evidence="3">Ectoine dioxygenase</fullName>
        <ecNumber evidence="3">1.14.11.55</ecNumber>
    </submittedName>
</protein>
<dbReference type="GO" id="GO:0005506">
    <property type="term" value="F:iron ion binding"/>
    <property type="evidence" value="ECO:0007669"/>
    <property type="project" value="UniProtKB-ARBA"/>
</dbReference>
<dbReference type="KEGG" id="mtar:DF168_00285"/>
<keyword evidence="3" id="KW-0223">Dioxygenase</keyword>
<dbReference type="Pfam" id="PF05721">
    <property type="entry name" value="PhyH"/>
    <property type="match status" value="1"/>
</dbReference>
<dbReference type="PANTHER" id="PTHR20883:SF48">
    <property type="entry name" value="ECTOINE DIOXYGENASE"/>
    <property type="match status" value="1"/>
</dbReference>
<evidence type="ECO:0000256" key="1">
    <source>
        <dbReference type="ARBA" id="ARBA00001954"/>
    </source>
</evidence>
<name>A0A2Z4ADV1_9BACT</name>
<evidence type="ECO:0000256" key="2">
    <source>
        <dbReference type="SAM" id="MobiDB-lite"/>
    </source>
</evidence>
<organism evidence="3 4">
    <name type="scientific">Candidatus Moanibacter tarae</name>
    <dbReference type="NCBI Taxonomy" id="2200854"/>
    <lineage>
        <taxon>Bacteria</taxon>
        <taxon>Pseudomonadati</taxon>
        <taxon>Verrucomicrobiota</taxon>
        <taxon>Opitutia</taxon>
        <taxon>Puniceicoccales</taxon>
        <taxon>Puniceicoccales incertae sedis</taxon>
        <taxon>Candidatus Moanibacter</taxon>
    </lineage>
</organism>
<dbReference type="PANTHER" id="PTHR20883">
    <property type="entry name" value="PHYTANOYL-COA DIOXYGENASE DOMAIN CONTAINING 1"/>
    <property type="match status" value="1"/>
</dbReference>
<dbReference type="SUPFAM" id="SSF51197">
    <property type="entry name" value="Clavaminate synthase-like"/>
    <property type="match status" value="1"/>
</dbReference>
<reference evidence="3 4" key="1">
    <citation type="submission" date="2018-06" db="EMBL/GenBank/DDBJ databases">
        <title>Draft Genome Sequence of a Novel Marine Bacterium Related to the Verrucomicrobia.</title>
        <authorList>
            <person name="Vosseberg J."/>
            <person name="Martijn J."/>
            <person name="Ettema T.J.G."/>
        </authorList>
    </citation>
    <scope>NUCLEOTIDE SEQUENCE [LARGE SCALE GENOMIC DNA]</scope>
    <source>
        <strain evidence="3">TARA_B100001123</strain>
    </source>
</reference>
<dbReference type="AlphaFoldDB" id="A0A2Z4ADV1"/>
<dbReference type="EC" id="1.14.11.55" evidence="3"/>
<accession>A0A2Z4ADV1</accession>
<sequence length="288" mass="32881">MPIEIPVAAMEERDLSFELVNNLSPRNLTSEQISHYNEEGYIQPIDVFTESEITAHRDYFNRLLQKLNNLNDGRDSYALNCYQALCEGIWDLCTESRILDYVEDIVGPNIIAWASHYFCKLPRDRKRVPWHQDASYWHLTPARTVTAWVAIDDADKDNAAMKFIPGTHKAGHLEWRKAEGEVVLGQEIIDIGKFKKPIYNCLKAGQMSLHADMLVHGSDLNESSRRRCGFTIRFCPPLVRTTSGWNVDSIIARGSDPTGHWADKPRPLGDTVYPRDERKKRPKSIGGN</sequence>